<dbReference type="AlphaFoldDB" id="A0A1Z2L1K2"/>
<evidence type="ECO:0000256" key="1">
    <source>
        <dbReference type="SAM" id="MobiDB-lite"/>
    </source>
</evidence>
<accession>A0A1Z2L1K2</accession>
<dbReference type="PROSITE" id="PS51257">
    <property type="entry name" value="PROKAR_LIPOPROTEIN"/>
    <property type="match status" value="1"/>
</dbReference>
<protein>
    <recommendedName>
        <fullName evidence="5">Secreted protein</fullName>
    </recommendedName>
</protein>
<feature type="region of interest" description="Disordered" evidence="1">
    <location>
        <begin position="29"/>
        <end position="79"/>
    </location>
</feature>
<keyword evidence="2" id="KW-0732">Signal</keyword>
<evidence type="ECO:0000313" key="4">
    <source>
        <dbReference type="Proteomes" id="UP000195755"/>
    </source>
</evidence>
<sequence>MSMRHTTKARRGAAAAALAAALALTATGCGGGGDASDDSGAASATPRGKAGEAGKSGKGGGSDGADDSSPKAGAIGEMKGPDGVVITLTAARRDDGGFVTVDGTLTNRGQKPFNAIHWLSKETEMKSRSSLSGASLVDGSSKKRYLVLRDTDGECLCSTGLTNIKPQESRPVFAQFPAPPESVTAVDFQLPTMPSVRVRISG</sequence>
<dbReference type="EMBL" id="CP021744">
    <property type="protein sequence ID" value="ARZ68158.1"/>
    <property type="molecule type" value="Genomic_DNA"/>
</dbReference>
<evidence type="ECO:0000313" key="3">
    <source>
        <dbReference type="EMBL" id="ARZ68158.1"/>
    </source>
</evidence>
<feature type="compositionally biased region" description="Gly residues" evidence="1">
    <location>
        <begin position="54"/>
        <end position="63"/>
    </location>
</feature>
<gene>
    <name evidence="3" type="ORF">SMD11_2509</name>
</gene>
<proteinExistence type="predicted"/>
<organism evidence="3 4">
    <name type="scientific">Streptomyces albireticuli</name>
    <dbReference type="NCBI Taxonomy" id="1940"/>
    <lineage>
        <taxon>Bacteria</taxon>
        <taxon>Bacillati</taxon>
        <taxon>Actinomycetota</taxon>
        <taxon>Actinomycetes</taxon>
        <taxon>Kitasatosporales</taxon>
        <taxon>Streptomycetaceae</taxon>
        <taxon>Streptomyces</taxon>
    </lineage>
</organism>
<dbReference type="Proteomes" id="UP000195755">
    <property type="component" value="Chromosome"/>
</dbReference>
<evidence type="ECO:0008006" key="5">
    <source>
        <dbReference type="Google" id="ProtNLM"/>
    </source>
</evidence>
<dbReference type="RefSeq" id="WP_087926505.1">
    <property type="nucleotide sequence ID" value="NZ_CP021744.1"/>
</dbReference>
<dbReference type="KEGG" id="salj:SMD11_2509"/>
<evidence type="ECO:0000256" key="2">
    <source>
        <dbReference type="SAM" id="SignalP"/>
    </source>
</evidence>
<dbReference type="OrthoDB" id="4334774at2"/>
<feature type="signal peptide" evidence="2">
    <location>
        <begin position="1"/>
        <end position="28"/>
    </location>
</feature>
<name>A0A1Z2L1K2_9ACTN</name>
<feature type="chain" id="PRO_5039487367" description="Secreted protein" evidence="2">
    <location>
        <begin position="29"/>
        <end position="202"/>
    </location>
</feature>
<reference evidence="3 4" key="1">
    <citation type="submission" date="2017-06" db="EMBL/GenBank/DDBJ databases">
        <title>Streptomyces albireticuli Genome sequencing and assembly.</title>
        <authorList>
            <person name="Wang Y."/>
            <person name="Du B."/>
            <person name="Ding Y."/>
            <person name="Liu H."/>
            <person name="Hou Q."/>
            <person name="Liu K."/>
            <person name="Yao L."/>
            <person name="Wang C."/>
        </authorList>
    </citation>
    <scope>NUCLEOTIDE SEQUENCE [LARGE SCALE GENOMIC DNA]</scope>
    <source>
        <strain evidence="3 4">MDJK11</strain>
    </source>
</reference>